<name>A0A0B6YM20_9EUPU</name>
<gene>
    <name evidence="2" type="primary">ORF27817</name>
</gene>
<proteinExistence type="predicted"/>
<feature type="compositionally biased region" description="Polar residues" evidence="1">
    <location>
        <begin position="54"/>
        <end position="63"/>
    </location>
</feature>
<dbReference type="EMBL" id="HACG01009645">
    <property type="protein sequence ID" value="CEK56510.1"/>
    <property type="molecule type" value="Transcribed_RNA"/>
</dbReference>
<accession>A0A0B6YM20</accession>
<evidence type="ECO:0000313" key="2">
    <source>
        <dbReference type="EMBL" id="CEK56510.1"/>
    </source>
</evidence>
<dbReference type="AlphaFoldDB" id="A0A0B6YM20"/>
<sequence length="71" mass="7587">RRFKKNGKPTSAGTENGEAKTEAAVPANENGDANKKKAPKKRFNKKSGKKTENADVNDNGSKNETPKAEAS</sequence>
<feature type="compositionally biased region" description="Basic residues" evidence="1">
    <location>
        <begin position="36"/>
        <end position="48"/>
    </location>
</feature>
<organism evidence="2">
    <name type="scientific">Arion vulgaris</name>
    <dbReference type="NCBI Taxonomy" id="1028688"/>
    <lineage>
        <taxon>Eukaryota</taxon>
        <taxon>Metazoa</taxon>
        <taxon>Spiralia</taxon>
        <taxon>Lophotrochozoa</taxon>
        <taxon>Mollusca</taxon>
        <taxon>Gastropoda</taxon>
        <taxon>Heterobranchia</taxon>
        <taxon>Euthyneura</taxon>
        <taxon>Panpulmonata</taxon>
        <taxon>Eupulmonata</taxon>
        <taxon>Stylommatophora</taxon>
        <taxon>Helicina</taxon>
        <taxon>Arionoidea</taxon>
        <taxon>Arionidae</taxon>
        <taxon>Arion</taxon>
    </lineage>
</organism>
<protein>
    <submittedName>
        <fullName evidence="2">Uncharacterized protein</fullName>
    </submittedName>
</protein>
<feature type="non-terminal residue" evidence="2">
    <location>
        <position position="1"/>
    </location>
</feature>
<evidence type="ECO:0000256" key="1">
    <source>
        <dbReference type="SAM" id="MobiDB-lite"/>
    </source>
</evidence>
<reference evidence="2" key="1">
    <citation type="submission" date="2014-12" db="EMBL/GenBank/DDBJ databases">
        <title>Insight into the proteome of Arion vulgaris.</title>
        <authorList>
            <person name="Aradska J."/>
            <person name="Bulat T."/>
            <person name="Smidak R."/>
            <person name="Sarate P."/>
            <person name="Gangsoo J."/>
            <person name="Sialana F."/>
            <person name="Bilban M."/>
            <person name="Lubec G."/>
        </authorList>
    </citation>
    <scope>NUCLEOTIDE SEQUENCE</scope>
    <source>
        <tissue evidence="2">Skin</tissue>
    </source>
</reference>
<feature type="region of interest" description="Disordered" evidence="1">
    <location>
        <begin position="1"/>
        <end position="71"/>
    </location>
</feature>